<dbReference type="SMART" id="SM00717">
    <property type="entry name" value="SANT"/>
    <property type="match status" value="1"/>
</dbReference>
<dbReference type="Pfam" id="PF15963">
    <property type="entry name" value="Myb_DNA-bind_7"/>
    <property type="match status" value="1"/>
</dbReference>
<feature type="compositionally biased region" description="Polar residues" evidence="1">
    <location>
        <begin position="130"/>
        <end position="152"/>
    </location>
</feature>
<dbReference type="SUPFAM" id="SSF46689">
    <property type="entry name" value="Homeodomain-like"/>
    <property type="match status" value="1"/>
</dbReference>
<dbReference type="InterPro" id="IPR039467">
    <property type="entry name" value="TFIIIB_B''_Myb"/>
</dbReference>
<feature type="compositionally biased region" description="Basic and acidic residues" evidence="1">
    <location>
        <begin position="572"/>
        <end position="615"/>
    </location>
</feature>
<dbReference type="InterPro" id="IPR001005">
    <property type="entry name" value="SANT/Myb"/>
</dbReference>
<dbReference type="AlphaFoldDB" id="A0AAQ3RC50"/>
<dbReference type="GO" id="GO:0070898">
    <property type="term" value="P:RNA polymerase III preinitiation complex assembly"/>
    <property type="evidence" value="ECO:0007669"/>
    <property type="project" value="TreeGrafter"/>
</dbReference>
<dbReference type="GO" id="GO:0000126">
    <property type="term" value="C:transcription factor TFIIIB complex"/>
    <property type="evidence" value="ECO:0007669"/>
    <property type="project" value="TreeGrafter"/>
</dbReference>
<feature type="region of interest" description="Disordered" evidence="1">
    <location>
        <begin position="1"/>
        <end position="350"/>
    </location>
</feature>
<feature type="compositionally biased region" description="Basic residues" evidence="1">
    <location>
        <begin position="235"/>
        <end position="249"/>
    </location>
</feature>
<feature type="compositionally biased region" description="Basic residues" evidence="1">
    <location>
        <begin position="179"/>
        <end position="188"/>
    </location>
</feature>
<keyword evidence="4" id="KW-1185">Reference proteome</keyword>
<name>A0AAQ3RC50_9PEZI</name>
<dbReference type="CDD" id="cd00167">
    <property type="entry name" value="SANT"/>
    <property type="match status" value="1"/>
</dbReference>
<dbReference type="GO" id="GO:0001156">
    <property type="term" value="F:TFIIIC-class transcription factor complex binding"/>
    <property type="evidence" value="ECO:0007669"/>
    <property type="project" value="TreeGrafter"/>
</dbReference>
<evidence type="ECO:0000313" key="4">
    <source>
        <dbReference type="Proteomes" id="UP001303373"/>
    </source>
</evidence>
<feature type="compositionally biased region" description="Low complexity" evidence="1">
    <location>
        <begin position="250"/>
        <end position="262"/>
    </location>
</feature>
<feature type="compositionally biased region" description="Polar residues" evidence="1">
    <location>
        <begin position="48"/>
        <end position="57"/>
    </location>
</feature>
<feature type="region of interest" description="Disordered" evidence="1">
    <location>
        <begin position="572"/>
        <end position="634"/>
    </location>
</feature>
<feature type="compositionally biased region" description="Polar residues" evidence="1">
    <location>
        <begin position="210"/>
        <end position="219"/>
    </location>
</feature>
<dbReference type="InterPro" id="IPR009057">
    <property type="entry name" value="Homeodomain-like_sf"/>
</dbReference>
<feature type="compositionally biased region" description="Polar residues" evidence="1">
    <location>
        <begin position="381"/>
        <end position="390"/>
    </location>
</feature>
<sequence>MPPVISSAVSGKKSAPKGPARRRPAPTAPKATVADSEEQVEFALLSPAATQPEQNLPSAVELPEPVQLPGETDAQSTEANISAKSPLLTRSESQPTVEFSAQPHPSTPQEPEVTVAATGLLATEQAPLIRTNSAAVRNTQHSGVSQSQTWQEPQIAATDVSPNTRKRQRESEAAEQPGRPHKQPKRSSPRSNARMQATVNAPEPAAIVPTTETGSTQEATVAAASKTPVPPASRPKPRPKVTLKRRTKAKPNATTETETNANDGAELGSTETLTTQKRGRKKKTPNQPNQSAENGVDGEGEGDGQNENGEGDESEASNPELHEIDPNTLSMFELSHDTRHGKVSEREKKMAQIDWDDVARKRREAADKIAMGAQSAVDDGTQPTESTAVESTPAPQADAGPPAGGVQFRIVNGQIVEDESSLTIDRQAQAEAAARNDEPVEEENDLTARINRTAWINDRRREPTERLPMSSYKSDPWSEEDTDRFYDALRMFGTDFFIISKMFAPRTRKQLKHKFTREERLDPVRINKALLGEDTTPMNLEHYARESGRDVSDFTKYESYEDANNAIRESMKDKEEAMHAAMKEEAENNRQEKIQQQQRDKQKAAAERKKEERAAKRAMRRNFKGMVGAGTMGG</sequence>
<feature type="domain" description="Myb-like" evidence="2">
    <location>
        <begin position="473"/>
        <end position="521"/>
    </location>
</feature>
<proteinExistence type="predicted"/>
<gene>
    <name evidence="3" type="ORF">R9X50_00374700</name>
</gene>
<feature type="compositionally biased region" description="Polar residues" evidence="1">
    <location>
        <begin position="73"/>
        <end position="109"/>
    </location>
</feature>
<evidence type="ECO:0000313" key="3">
    <source>
        <dbReference type="EMBL" id="WPH00913.1"/>
    </source>
</evidence>
<dbReference type="PANTHER" id="PTHR22929:SF0">
    <property type="entry name" value="TRANSCRIPTION FACTOR TFIIIB COMPONENT B'' HOMOLOG"/>
    <property type="match status" value="1"/>
</dbReference>
<evidence type="ECO:0000259" key="2">
    <source>
        <dbReference type="SMART" id="SM00717"/>
    </source>
</evidence>
<reference evidence="3 4" key="1">
    <citation type="submission" date="2023-11" db="EMBL/GenBank/DDBJ databases">
        <title>An acidophilic fungus is an integral part of prey digestion in a carnivorous sundew plant.</title>
        <authorList>
            <person name="Tsai I.J."/>
        </authorList>
    </citation>
    <scope>NUCLEOTIDE SEQUENCE [LARGE SCALE GENOMIC DNA]</scope>
    <source>
        <strain evidence="3">169a</strain>
    </source>
</reference>
<evidence type="ECO:0000256" key="1">
    <source>
        <dbReference type="SAM" id="MobiDB-lite"/>
    </source>
</evidence>
<feature type="compositionally biased region" description="Basic and acidic residues" evidence="1">
    <location>
        <begin position="334"/>
        <end position="350"/>
    </location>
</feature>
<feature type="region of interest" description="Disordered" evidence="1">
    <location>
        <begin position="371"/>
        <end position="408"/>
    </location>
</feature>
<feature type="compositionally biased region" description="Low complexity" evidence="1">
    <location>
        <begin position="393"/>
        <end position="405"/>
    </location>
</feature>
<dbReference type="Gene3D" id="1.10.10.60">
    <property type="entry name" value="Homeodomain-like"/>
    <property type="match status" value="1"/>
</dbReference>
<dbReference type="EMBL" id="CP138584">
    <property type="protein sequence ID" value="WPH00913.1"/>
    <property type="molecule type" value="Genomic_DNA"/>
</dbReference>
<dbReference type="PANTHER" id="PTHR22929">
    <property type="entry name" value="RNA POLYMERASE III TRANSCRIPTION INITIATION FACTOR B"/>
    <property type="match status" value="1"/>
</dbReference>
<feature type="compositionally biased region" description="Acidic residues" evidence="1">
    <location>
        <begin position="296"/>
        <end position="315"/>
    </location>
</feature>
<organism evidence="3 4">
    <name type="scientific">Acrodontium crateriforme</name>
    <dbReference type="NCBI Taxonomy" id="150365"/>
    <lineage>
        <taxon>Eukaryota</taxon>
        <taxon>Fungi</taxon>
        <taxon>Dikarya</taxon>
        <taxon>Ascomycota</taxon>
        <taxon>Pezizomycotina</taxon>
        <taxon>Dothideomycetes</taxon>
        <taxon>Dothideomycetidae</taxon>
        <taxon>Mycosphaerellales</taxon>
        <taxon>Teratosphaeriaceae</taxon>
        <taxon>Acrodontium</taxon>
    </lineage>
</organism>
<protein>
    <recommendedName>
        <fullName evidence="2">Myb-like domain-containing protein</fullName>
    </recommendedName>
</protein>
<feature type="compositionally biased region" description="Polar residues" evidence="1">
    <location>
        <begin position="189"/>
        <end position="199"/>
    </location>
</feature>
<dbReference type="Proteomes" id="UP001303373">
    <property type="component" value="Chromosome 5"/>
</dbReference>
<accession>A0AAQ3RC50</accession>